<keyword evidence="6 7" id="KW-0131">Cell cycle</keyword>
<evidence type="ECO:0000256" key="6">
    <source>
        <dbReference type="ARBA" id="ARBA00023306"/>
    </source>
</evidence>
<evidence type="ECO:0000256" key="7">
    <source>
        <dbReference type="HAMAP-Rule" id="MF_00631"/>
    </source>
</evidence>
<dbReference type="AlphaFoldDB" id="A0AAC9YRP7"/>
<dbReference type="EMBL" id="CP016769">
    <property type="protein sequence ID" value="ASY11251.1"/>
    <property type="molecule type" value="Genomic_DNA"/>
</dbReference>
<keyword evidence="4 7" id="KW-1133">Transmembrane helix</keyword>
<comment type="function">
    <text evidence="7">Involved in cell division.</text>
</comment>
<keyword evidence="5 7" id="KW-0472">Membrane</keyword>
<comment type="similarity">
    <text evidence="7">Belongs to the CrgA family.</text>
</comment>
<evidence type="ECO:0000256" key="2">
    <source>
        <dbReference type="ARBA" id="ARBA00022618"/>
    </source>
</evidence>
<evidence type="ECO:0000256" key="8">
    <source>
        <dbReference type="SAM" id="MobiDB-lite"/>
    </source>
</evidence>
<dbReference type="GO" id="GO:0051301">
    <property type="term" value="P:cell division"/>
    <property type="evidence" value="ECO:0007669"/>
    <property type="project" value="UniProtKB-UniRule"/>
</dbReference>
<evidence type="ECO:0000256" key="5">
    <source>
        <dbReference type="ARBA" id="ARBA00023136"/>
    </source>
</evidence>
<gene>
    <name evidence="7" type="primary">crgA</name>
    <name evidence="9" type="ORF">A1s21148_07265</name>
</gene>
<keyword evidence="10" id="KW-1185">Reference proteome</keyword>
<dbReference type="RefSeq" id="WP_095671740.1">
    <property type="nucleotide sequence ID" value="NZ_CP016769.1"/>
</dbReference>
<sequence length="88" mass="9975">MPKSKLRKKVQEKHAHEEQIFDAEPHGPIESPSWLAPVMVANFLVGLFWIVVFYVSQTTYPIPGIGAWNMIIGFSFIGVGFSLATKWR</sequence>
<evidence type="ECO:0000256" key="4">
    <source>
        <dbReference type="ARBA" id="ARBA00022989"/>
    </source>
</evidence>
<keyword evidence="1 7" id="KW-1003">Cell membrane</keyword>
<dbReference type="InterPro" id="IPR009619">
    <property type="entry name" value="CrgA"/>
</dbReference>
<comment type="subcellular location">
    <subcellularLocation>
        <location evidence="7">Cell membrane</location>
        <topology evidence="7">Multi-pass membrane protein</topology>
    </subcellularLocation>
</comment>
<feature type="compositionally biased region" description="Basic and acidic residues" evidence="8">
    <location>
        <begin position="12"/>
        <end position="24"/>
    </location>
</feature>
<feature type="compositionally biased region" description="Basic residues" evidence="8">
    <location>
        <begin position="1"/>
        <end position="11"/>
    </location>
</feature>
<organism evidence="9 10">
    <name type="scientific">Candidatus Planktophila lacus</name>
    <dbReference type="NCBI Taxonomy" id="1884913"/>
    <lineage>
        <taxon>Bacteria</taxon>
        <taxon>Bacillati</taxon>
        <taxon>Actinomycetota</taxon>
        <taxon>Actinomycetes</taxon>
        <taxon>Candidatus Nanopelagicales</taxon>
        <taxon>Candidatus Nanopelagicaceae</taxon>
        <taxon>Candidatus Planktophila</taxon>
    </lineage>
</organism>
<dbReference type="Proteomes" id="UP000217144">
    <property type="component" value="Chromosome"/>
</dbReference>
<accession>A0AAC9YRP7</accession>
<evidence type="ECO:0000256" key="3">
    <source>
        <dbReference type="ARBA" id="ARBA00022692"/>
    </source>
</evidence>
<dbReference type="Pfam" id="PF06781">
    <property type="entry name" value="CrgA"/>
    <property type="match status" value="1"/>
</dbReference>
<dbReference type="GO" id="GO:0005886">
    <property type="term" value="C:plasma membrane"/>
    <property type="evidence" value="ECO:0007669"/>
    <property type="project" value="UniProtKB-SubCell"/>
</dbReference>
<feature type="region of interest" description="Disordered" evidence="8">
    <location>
        <begin position="1"/>
        <end position="24"/>
    </location>
</feature>
<evidence type="ECO:0000256" key="1">
    <source>
        <dbReference type="ARBA" id="ARBA00022475"/>
    </source>
</evidence>
<feature type="transmembrane region" description="Helical" evidence="7">
    <location>
        <begin position="67"/>
        <end position="85"/>
    </location>
</feature>
<evidence type="ECO:0000313" key="10">
    <source>
        <dbReference type="Proteomes" id="UP000217144"/>
    </source>
</evidence>
<name>A0AAC9YRP7_9ACTN</name>
<feature type="transmembrane region" description="Helical" evidence="7">
    <location>
        <begin position="34"/>
        <end position="55"/>
    </location>
</feature>
<evidence type="ECO:0000313" key="9">
    <source>
        <dbReference type="EMBL" id="ASY11251.1"/>
    </source>
</evidence>
<reference evidence="9 10" key="1">
    <citation type="submission" date="2016-07" db="EMBL/GenBank/DDBJ databases">
        <title>High microdiversification within the ubiquitous acI lineage of Actinobacteria.</title>
        <authorList>
            <person name="Neuenschwander S.M."/>
            <person name="Salcher M."/>
            <person name="Ghai R."/>
            <person name="Pernthaler J."/>
        </authorList>
    </citation>
    <scope>NUCLEOTIDE SEQUENCE [LARGE SCALE GENOMIC DNA]</scope>
    <source>
        <strain evidence="9">MMS-21-148</strain>
    </source>
</reference>
<keyword evidence="2 7" id="KW-0132">Cell division</keyword>
<proteinExistence type="inferred from homology"/>
<protein>
    <recommendedName>
        <fullName evidence="7">Cell division protein CrgA</fullName>
    </recommendedName>
</protein>
<keyword evidence="3 7" id="KW-0812">Transmembrane</keyword>
<dbReference type="KEGG" id="plan:A1s21148_07265"/>
<dbReference type="HAMAP" id="MF_00631">
    <property type="entry name" value="CrgA"/>
    <property type="match status" value="1"/>
</dbReference>